<dbReference type="KEGG" id="gsn:YC6258_01679"/>
<evidence type="ECO:0000313" key="3">
    <source>
        <dbReference type="Proteomes" id="UP000032266"/>
    </source>
</evidence>
<sequence>MGESGKAMSDDRPVPSEPPLFRARPSWWHETVLIVKYSDML</sequence>
<feature type="region of interest" description="Disordered" evidence="1">
    <location>
        <begin position="1"/>
        <end position="22"/>
    </location>
</feature>
<protein>
    <submittedName>
        <fullName evidence="2">Uncharacterized protein</fullName>
    </submittedName>
</protein>
<gene>
    <name evidence="2" type="ORF">YC6258_01679</name>
</gene>
<proteinExistence type="predicted"/>
<dbReference type="HOGENOM" id="CLU_3270768_0_0_6"/>
<organism evidence="2 3">
    <name type="scientific">Gynuella sunshinyii YC6258</name>
    <dbReference type="NCBI Taxonomy" id="1445510"/>
    <lineage>
        <taxon>Bacteria</taxon>
        <taxon>Pseudomonadati</taxon>
        <taxon>Pseudomonadota</taxon>
        <taxon>Gammaproteobacteria</taxon>
        <taxon>Oceanospirillales</taxon>
        <taxon>Saccharospirillaceae</taxon>
        <taxon>Gynuella</taxon>
    </lineage>
</organism>
<accession>A0A0C5VGL3</accession>
<keyword evidence="3" id="KW-1185">Reference proteome</keyword>
<evidence type="ECO:0000256" key="1">
    <source>
        <dbReference type="SAM" id="MobiDB-lite"/>
    </source>
</evidence>
<reference evidence="2 3" key="1">
    <citation type="submission" date="2014-01" db="EMBL/GenBank/DDBJ databases">
        <title>Full genme sequencing of cellulolytic bacterium Gynuella sunshinyii YC6258T gen. nov., sp. nov.</title>
        <authorList>
            <person name="Khan H."/>
            <person name="Chung E.J."/>
            <person name="Chung Y.R."/>
        </authorList>
    </citation>
    <scope>NUCLEOTIDE SEQUENCE [LARGE SCALE GENOMIC DNA]</scope>
    <source>
        <strain evidence="2 3">YC6258</strain>
    </source>
</reference>
<dbReference type="Proteomes" id="UP000032266">
    <property type="component" value="Chromosome"/>
</dbReference>
<evidence type="ECO:0000313" key="2">
    <source>
        <dbReference type="EMBL" id="AJQ93727.1"/>
    </source>
</evidence>
<name>A0A0C5VGL3_9GAMM</name>
<dbReference type="EMBL" id="CP007142">
    <property type="protein sequence ID" value="AJQ93727.1"/>
    <property type="molecule type" value="Genomic_DNA"/>
</dbReference>
<dbReference type="STRING" id="1445510.YC6258_01679"/>
<dbReference type="AlphaFoldDB" id="A0A0C5VGL3"/>